<dbReference type="Gene3D" id="2.60.40.4150">
    <property type="entry name" value="Type VI secretion system, lipoprotein SciN"/>
    <property type="match status" value="1"/>
</dbReference>
<reference evidence="1 2" key="1">
    <citation type="submission" date="2018-06" db="EMBL/GenBank/DDBJ databases">
        <authorList>
            <consortium name="Pathogen Informatics"/>
            <person name="Doyle S."/>
        </authorList>
    </citation>
    <scope>NUCLEOTIDE SEQUENCE [LARGE SCALE GENOMIC DNA]</scope>
    <source>
        <strain evidence="1 2">NCTC12120</strain>
    </source>
</reference>
<dbReference type="PANTHER" id="PTHR37625:SF4">
    <property type="entry name" value="OUTER MEMBRANE LIPOPROTEIN"/>
    <property type="match status" value="1"/>
</dbReference>
<proteinExistence type="predicted"/>
<dbReference type="EMBL" id="UAVU01000010">
    <property type="protein sequence ID" value="SQC93471.1"/>
    <property type="molecule type" value="Genomic_DNA"/>
</dbReference>
<dbReference type="Proteomes" id="UP000251197">
    <property type="component" value="Unassembled WGS sequence"/>
</dbReference>
<dbReference type="InterPro" id="IPR038706">
    <property type="entry name" value="Type_VI_SciN-like_sf"/>
</dbReference>
<name>A0A2X3JBW7_9ENTR</name>
<dbReference type="AlphaFoldDB" id="A0A2X3JBW7"/>
<organism evidence="1 2">
    <name type="scientific">Cedecea neteri</name>
    <dbReference type="NCBI Taxonomy" id="158822"/>
    <lineage>
        <taxon>Bacteria</taxon>
        <taxon>Pseudomonadati</taxon>
        <taxon>Pseudomonadota</taxon>
        <taxon>Gammaproteobacteria</taxon>
        <taxon>Enterobacterales</taxon>
        <taxon>Enterobacteriaceae</taxon>
        <taxon>Cedecea</taxon>
    </lineage>
</organism>
<evidence type="ECO:0000313" key="2">
    <source>
        <dbReference type="Proteomes" id="UP000251197"/>
    </source>
</evidence>
<accession>A0A2X3JBW7</accession>
<dbReference type="PANTHER" id="PTHR37625">
    <property type="entry name" value="OUTER MEMBRANE LIPOPROTEIN-RELATED"/>
    <property type="match status" value="1"/>
</dbReference>
<dbReference type="InterPro" id="IPR017734">
    <property type="entry name" value="T6SS_SciN"/>
</dbReference>
<dbReference type="NCBIfam" id="TIGR03352">
    <property type="entry name" value="VI_chp_3"/>
    <property type="match status" value="1"/>
</dbReference>
<gene>
    <name evidence="1" type="ORF">NCTC12120_06585</name>
</gene>
<dbReference type="Pfam" id="PF12790">
    <property type="entry name" value="T6SS-SciN"/>
    <property type="match status" value="1"/>
</dbReference>
<sequence>MLLRIYQLKDNKTFDKMVYQQLLKDGESLLGADLLASRDVVLKPGGDVSLDMPMEADTRFVAVVGLFRDPDSEKETWKLTLDREALDPDKPRVIEAGKNRLTLIPVKE</sequence>
<protein>
    <submittedName>
        <fullName evidence="1">Uncharacterized protein conserved in bacteria</fullName>
    </submittedName>
</protein>
<evidence type="ECO:0000313" key="1">
    <source>
        <dbReference type="EMBL" id="SQC93471.1"/>
    </source>
</evidence>